<accession>A0A8E2EVQ4</accession>
<evidence type="ECO:0008006" key="4">
    <source>
        <dbReference type="Google" id="ProtNLM"/>
    </source>
</evidence>
<dbReference type="Proteomes" id="UP000250140">
    <property type="component" value="Unassembled WGS sequence"/>
</dbReference>
<feature type="signal peptide" evidence="1">
    <location>
        <begin position="1"/>
        <end position="16"/>
    </location>
</feature>
<dbReference type="PANTHER" id="PTHR34883">
    <property type="entry name" value="SERINE-RICH PROTEIN, PUTATIVE-RELATED-RELATED"/>
    <property type="match status" value="1"/>
</dbReference>
<evidence type="ECO:0000313" key="2">
    <source>
        <dbReference type="EMBL" id="OCL05661.1"/>
    </source>
</evidence>
<feature type="chain" id="PRO_5034895497" description="Cupredoxin" evidence="1">
    <location>
        <begin position="17"/>
        <end position="247"/>
    </location>
</feature>
<keyword evidence="1" id="KW-0732">Signal</keyword>
<evidence type="ECO:0000256" key="1">
    <source>
        <dbReference type="SAM" id="SignalP"/>
    </source>
</evidence>
<dbReference type="SUPFAM" id="SSF49503">
    <property type="entry name" value="Cupredoxins"/>
    <property type="match status" value="1"/>
</dbReference>
<dbReference type="CDD" id="cd00920">
    <property type="entry name" value="Cupredoxin"/>
    <property type="match status" value="1"/>
</dbReference>
<dbReference type="Gene3D" id="2.60.40.420">
    <property type="entry name" value="Cupredoxins - blue copper proteins"/>
    <property type="match status" value="1"/>
</dbReference>
<name>A0A8E2EVQ4_9PEZI</name>
<dbReference type="InterPro" id="IPR008972">
    <property type="entry name" value="Cupredoxin"/>
</dbReference>
<dbReference type="InterPro" id="IPR052953">
    <property type="entry name" value="Ser-rich/MCO-related"/>
</dbReference>
<proteinExistence type="predicted"/>
<dbReference type="EMBL" id="KV750244">
    <property type="protein sequence ID" value="OCL05661.1"/>
    <property type="molecule type" value="Genomic_DNA"/>
</dbReference>
<protein>
    <recommendedName>
        <fullName evidence="4">Cupredoxin</fullName>
    </recommendedName>
</protein>
<keyword evidence="3" id="KW-1185">Reference proteome</keyword>
<evidence type="ECO:0000313" key="3">
    <source>
        <dbReference type="Proteomes" id="UP000250140"/>
    </source>
</evidence>
<organism evidence="2 3">
    <name type="scientific">Glonium stellatum</name>
    <dbReference type="NCBI Taxonomy" id="574774"/>
    <lineage>
        <taxon>Eukaryota</taxon>
        <taxon>Fungi</taxon>
        <taxon>Dikarya</taxon>
        <taxon>Ascomycota</taxon>
        <taxon>Pezizomycotina</taxon>
        <taxon>Dothideomycetes</taxon>
        <taxon>Pleosporomycetidae</taxon>
        <taxon>Gloniales</taxon>
        <taxon>Gloniaceae</taxon>
        <taxon>Glonium</taxon>
    </lineage>
</organism>
<dbReference type="PANTHER" id="PTHR34883:SF4">
    <property type="entry name" value="CUPREDOXIN"/>
    <property type="match status" value="1"/>
</dbReference>
<reference evidence="2 3" key="1">
    <citation type="journal article" date="2016" name="Nat. Commun.">
        <title>Ectomycorrhizal ecology is imprinted in the genome of the dominant symbiotic fungus Cenococcum geophilum.</title>
        <authorList>
            <consortium name="DOE Joint Genome Institute"/>
            <person name="Peter M."/>
            <person name="Kohler A."/>
            <person name="Ohm R.A."/>
            <person name="Kuo A."/>
            <person name="Krutzmann J."/>
            <person name="Morin E."/>
            <person name="Arend M."/>
            <person name="Barry K.W."/>
            <person name="Binder M."/>
            <person name="Choi C."/>
            <person name="Clum A."/>
            <person name="Copeland A."/>
            <person name="Grisel N."/>
            <person name="Haridas S."/>
            <person name="Kipfer T."/>
            <person name="LaButti K."/>
            <person name="Lindquist E."/>
            <person name="Lipzen A."/>
            <person name="Maire R."/>
            <person name="Meier B."/>
            <person name="Mihaltcheva S."/>
            <person name="Molinier V."/>
            <person name="Murat C."/>
            <person name="Poggeler S."/>
            <person name="Quandt C.A."/>
            <person name="Sperisen C."/>
            <person name="Tritt A."/>
            <person name="Tisserant E."/>
            <person name="Crous P.W."/>
            <person name="Henrissat B."/>
            <person name="Nehls U."/>
            <person name="Egli S."/>
            <person name="Spatafora J.W."/>
            <person name="Grigoriev I.V."/>
            <person name="Martin F.M."/>
        </authorList>
    </citation>
    <scope>NUCLEOTIDE SEQUENCE [LARGE SCALE GENOMIC DNA]</scope>
    <source>
        <strain evidence="2 3">CBS 207.34</strain>
    </source>
</reference>
<sequence>MKFLAALPFVAGLAAAQSSMAISMAAPMTSAAAGGMTTHTITVGGTKPAADPTGTPTPNLAYQPESIIANVGDTVLFVFLQANHTVTQSTFANPCVKMSGGMDSGFMPNPSGAPGVTFSMPVSASGPLWFYCKQKVGTHCGKGMVFAINAPTTGAKTFSAYKQLAIAQNGTALSTAGIVATAASAVASTVTIAAGSASANAASATVAVGQGTLSDGSACTCQCLCGANSFPANAAVSNFGGFAGMIS</sequence>
<dbReference type="AlphaFoldDB" id="A0A8E2EVQ4"/>
<dbReference type="OrthoDB" id="1921208at2759"/>
<gene>
    <name evidence="2" type="ORF">AOQ84DRAFT_93722</name>
</gene>